<dbReference type="Gene3D" id="3.20.20.450">
    <property type="entry name" value="EAL domain"/>
    <property type="match status" value="1"/>
</dbReference>
<protein>
    <submittedName>
        <fullName evidence="3">EAL domain-containing protein</fullName>
    </submittedName>
</protein>
<dbReference type="CDD" id="cd01948">
    <property type="entry name" value="EAL"/>
    <property type="match status" value="1"/>
</dbReference>
<dbReference type="Gene3D" id="3.30.70.270">
    <property type="match status" value="1"/>
</dbReference>
<dbReference type="InterPro" id="IPR035919">
    <property type="entry name" value="EAL_sf"/>
</dbReference>
<organism evidence="3 4">
    <name type="scientific">Clostridium bovifaecis</name>
    <dbReference type="NCBI Taxonomy" id="2184719"/>
    <lineage>
        <taxon>Bacteria</taxon>
        <taxon>Bacillati</taxon>
        <taxon>Bacillota</taxon>
        <taxon>Clostridia</taxon>
        <taxon>Eubacteriales</taxon>
        <taxon>Clostridiaceae</taxon>
        <taxon>Clostridium</taxon>
    </lineage>
</organism>
<dbReference type="Proteomes" id="UP000422764">
    <property type="component" value="Chromosome"/>
</dbReference>
<dbReference type="SUPFAM" id="SSF141868">
    <property type="entry name" value="EAL domain-like"/>
    <property type="match status" value="1"/>
</dbReference>
<name>A0A6I6ELI3_9CLOT</name>
<dbReference type="CDD" id="cd01949">
    <property type="entry name" value="GGDEF"/>
    <property type="match status" value="1"/>
</dbReference>
<dbReference type="InterPro" id="IPR043128">
    <property type="entry name" value="Rev_trsase/Diguanyl_cyclase"/>
</dbReference>
<dbReference type="PANTHER" id="PTHR33121">
    <property type="entry name" value="CYCLIC DI-GMP PHOSPHODIESTERASE PDEF"/>
    <property type="match status" value="1"/>
</dbReference>
<keyword evidence="4" id="KW-1185">Reference proteome</keyword>
<dbReference type="PROSITE" id="PS50883">
    <property type="entry name" value="EAL"/>
    <property type="match status" value="1"/>
</dbReference>
<evidence type="ECO:0000313" key="4">
    <source>
        <dbReference type="Proteomes" id="UP000422764"/>
    </source>
</evidence>
<dbReference type="InterPro" id="IPR029787">
    <property type="entry name" value="Nucleotide_cyclase"/>
</dbReference>
<dbReference type="PANTHER" id="PTHR33121:SF70">
    <property type="entry name" value="SIGNALING PROTEIN YKOW"/>
    <property type="match status" value="1"/>
</dbReference>
<accession>A0A6I6ELI3</accession>
<dbReference type="InterPro" id="IPR018771">
    <property type="entry name" value="PocR_dom"/>
</dbReference>
<sequence>MVLKEEPMNFNLSEILNEAKSFLDVFYKLTGLSSIIVDLNGVVLLRNGSNNLCDFYKENLVSDLECNRNAEYIVNGLLGGKEYIVHECSEGLAFIGVPIRINNEIIAAVVLGGFWKDNKKSEELINKARNLGFSEEDYSDLIKEIPIVNEEKLKGLINFLVQVSTMFEKKVVENRGVYKEWNISMTNREKLICDINSLLNSARERSEIGAIYLIDLDDFCKVNRSLGFSKGDNLLKAISEKLMLCFSDECRIYRFGGDEFLLLEPYIENKERSIVRGKEIVNTFNDEWIIDNEKINITASIGIKVIDELDSSIDDIIRHANIAVNYAKHRGKNRYKVFDRRKFHKVLNRIELESDLKGSIENNELELYYQPQLNLKTAGIDSVEALLRWNHPHRGIIYPMEFIPLAEEVGLITEIGLWVLKAACNQVKRWKSQNLELKVAINISPIQLKDPNFYYDIVNVLSEFQIDPKYLEVEITENIFMESKEPIIDVLAKIKKRGITISIDDFGTGYSSLSYLKKLPIDIIKIDKSFVDDISNKDADKSIVGEIIGIAHKLGIEVVAEGVENQGQLNFLKEKGCDKVQGYIISRPMPISEINEYIKAQ</sequence>
<dbReference type="FunFam" id="3.20.20.450:FF:000001">
    <property type="entry name" value="Cyclic di-GMP phosphodiesterase yahA"/>
    <property type="match status" value="1"/>
</dbReference>
<dbReference type="SMART" id="SM00052">
    <property type="entry name" value="EAL"/>
    <property type="match status" value="1"/>
</dbReference>
<dbReference type="NCBIfam" id="TIGR00254">
    <property type="entry name" value="GGDEF"/>
    <property type="match status" value="1"/>
</dbReference>
<evidence type="ECO:0000313" key="3">
    <source>
        <dbReference type="EMBL" id="QGU94592.1"/>
    </source>
</evidence>
<feature type="domain" description="GGDEF" evidence="2">
    <location>
        <begin position="207"/>
        <end position="340"/>
    </location>
</feature>
<dbReference type="EMBL" id="CP046522">
    <property type="protein sequence ID" value="QGU94592.1"/>
    <property type="molecule type" value="Genomic_DNA"/>
</dbReference>
<feature type="domain" description="EAL" evidence="1">
    <location>
        <begin position="349"/>
        <end position="601"/>
    </location>
</feature>
<dbReference type="InterPro" id="IPR000160">
    <property type="entry name" value="GGDEF_dom"/>
</dbReference>
<proteinExistence type="predicted"/>
<dbReference type="GO" id="GO:0071111">
    <property type="term" value="F:cyclic-guanylate-specific phosphodiesterase activity"/>
    <property type="evidence" value="ECO:0007669"/>
    <property type="project" value="InterPro"/>
</dbReference>
<dbReference type="InterPro" id="IPR001633">
    <property type="entry name" value="EAL_dom"/>
</dbReference>
<dbReference type="PROSITE" id="PS50887">
    <property type="entry name" value="GGDEF"/>
    <property type="match status" value="1"/>
</dbReference>
<reference evidence="3 4" key="1">
    <citation type="submission" date="2019-12" db="EMBL/GenBank/DDBJ databases">
        <title>Genome sequenceing of Clostridium bovifaecis.</title>
        <authorList>
            <person name="Yao Y."/>
        </authorList>
    </citation>
    <scope>NUCLEOTIDE SEQUENCE [LARGE SCALE GENOMIC DNA]</scope>
    <source>
        <strain evidence="3 4">BXX</strain>
    </source>
</reference>
<dbReference type="Pfam" id="PF10114">
    <property type="entry name" value="PocR"/>
    <property type="match status" value="1"/>
</dbReference>
<dbReference type="Pfam" id="PF00563">
    <property type="entry name" value="EAL"/>
    <property type="match status" value="1"/>
</dbReference>
<dbReference type="Pfam" id="PF00990">
    <property type="entry name" value="GGDEF"/>
    <property type="match status" value="1"/>
</dbReference>
<dbReference type="SUPFAM" id="SSF55073">
    <property type="entry name" value="Nucleotide cyclase"/>
    <property type="match status" value="1"/>
</dbReference>
<evidence type="ECO:0000259" key="1">
    <source>
        <dbReference type="PROSITE" id="PS50883"/>
    </source>
</evidence>
<dbReference type="InterPro" id="IPR050706">
    <property type="entry name" value="Cyclic-di-GMP_PDE-like"/>
</dbReference>
<evidence type="ECO:0000259" key="2">
    <source>
        <dbReference type="PROSITE" id="PS50887"/>
    </source>
</evidence>
<dbReference type="SMART" id="SM00267">
    <property type="entry name" value="GGDEF"/>
    <property type="match status" value="1"/>
</dbReference>
<dbReference type="AlphaFoldDB" id="A0A6I6ELI3"/>
<gene>
    <name evidence="3" type="ORF">GOM49_05300</name>
</gene>